<dbReference type="HOGENOM" id="CLU_1872506_0_0_3"/>
<gene>
    <name evidence="1" type="ORF">GKIL_1787</name>
</gene>
<dbReference type="Proteomes" id="UP000017396">
    <property type="component" value="Chromosome"/>
</dbReference>
<dbReference type="KEGG" id="glj:GKIL_1787"/>
<organism evidence="1 2">
    <name type="scientific">Gloeobacter kilaueensis (strain ATCC BAA-2537 / CCAP 1431/1 / ULC 316 / JS1)</name>
    <dbReference type="NCBI Taxonomy" id="1183438"/>
    <lineage>
        <taxon>Bacteria</taxon>
        <taxon>Bacillati</taxon>
        <taxon>Cyanobacteriota</taxon>
        <taxon>Cyanophyceae</taxon>
        <taxon>Gloeobacterales</taxon>
        <taxon>Gloeobacteraceae</taxon>
        <taxon>Gloeobacter</taxon>
    </lineage>
</organism>
<keyword evidence="2" id="KW-1185">Reference proteome</keyword>
<evidence type="ECO:0000313" key="1">
    <source>
        <dbReference type="EMBL" id="AGY58033.1"/>
    </source>
</evidence>
<name>U5QGM7_GLOK1</name>
<proteinExistence type="predicted"/>
<dbReference type="OrthoDB" id="9831533at2"/>
<dbReference type="RefSeq" id="WP_023173157.1">
    <property type="nucleotide sequence ID" value="NC_022600.1"/>
</dbReference>
<dbReference type="AlphaFoldDB" id="U5QGM7"/>
<protein>
    <submittedName>
        <fullName evidence="1">Uncharacterized protein</fullName>
    </submittedName>
</protein>
<accession>U5QGM7</accession>
<sequence length="144" mass="16203">MDWLQVPPLLEKDPESPAANSWGTMLANDLDSLIFGSQRGIYRGKNPLMKRYSCDYGQLVAEIVFCLRLGGCLLKGPPQIRFCSNPQLESILQEGLELMPSFPIWLADRCVEARYRIGVDAKRNHVLVRWLPAAPVNKQPPQPA</sequence>
<evidence type="ECO:0000313" key="2">
    <source>
        <dbReference type="Proteomes" id="UP000017396"/>
    </source>
</evidence>
<dbReference type="STRING" id="1183438.GKIL_1787"/>
<reference evidence="1 2" key="1">
    <citation type="journal article" date="2013" name="PLoS ONE">
        <title>Cultivation and Complete Genome Sequencing of Gloeobacter kilaueensis sp. nov., from a Lava Cave in Kilauea Caldera, Hawai'i.</title>
        <authorList>
            <person name="Saw J.H."/>
            <person name="Schatz M."/>
            <person name="Brown M.V."/>
            <person name="Kunkel D.D."/>
            <person name="Foster J.S."/>
            <person name="Shick H."/>
            <person name="Christensen S."/>
            <person name="Hou S."/>
            <person name="Wan X."/>
            <person name="Donachie S.P."/>
        </authorList>
    </citation>
    <scope>NUCLEOTIDE SEQUENCE [LARGE SCALE GENOMIC DNA]</scope>
    <source>
        <strain evidence="2">JS</strain>
    </source>
</reference>
<dbReference type="EMBL" id="CP003587">
    <property type="protein sequence ID" value="AGY58033.1"/>
    <property type="molecule type" value="Genomic_DNA"/>
</dbReference>